<dbReference type="RefSeq" id="WP_108632433.1">
    <property type="nucleotide sequence ID" value="NZ_QCXX01000001.1"/>
</dbReference>
<accession>A0A363NZL6</accession>
<feature type="transmembrane region" description="Helical" evidence="1">
    <location>
        <begin position="118"/>
        <end position="140"/>
    </location>
</feature>
<comment type="caution">
    <text evidence="2">The sequence shown here is derived from an EMBL/GenBank/DDBJ whole genome shotgun (WGS) entry which is preliminary data.</text>
</comment>
<organism evidence="2 3">
    <name type="scientific">Sphingobacterium athyrii</name>
    <dbReference type="NCBI Taxonomy" id="2152717"/>
    <lineage>
        <taxon>Bacteria</taxon>
        <taxon>Pseudomonadati</taxon>
        <taxon>Bacteroidota</taxon>
        <taxon>Sphingobacteriia</taxon>
        <taxon>Sphingobacteriales</taxon>
        <taxon>Sphingobacteriaceae</taxon>
        <taxon>Sphingobacterium</taxon>
    </lineage>
</organism>
<reference evidence="2 3" key="1">
    <citation type="submission" date="2018-04" db="EMBL/GenBank/DDBJ databases">
        <title>Sphingobacterium sp. M46 Genome.</title>
        <authorList>
            <person name="Cheng J."/>
            <person name="Li Y."/>
        </authorList>
    </citation>
    <scope>NUCLEOTIDE SEQUENCE [LARGE SCALE GENOMIC DNA]</scope>
    <source>
        <strain evidence="2 3">M46</strain>
    </source>
</reference>
<dbReference type="Proteomes" id="UP000250831">
    <property type="component" value="Unassembled WGS sequence"/>
</dbReference>
<feature type="transmembrane region" description="Helical" evidence="1">
    <location>
        <begin position="53"/>
        <end position="76"/>
    </location>
</feature>
<feature type="transmembrane region" description="Helical" evidence="1">
    <location>
        <begin position="29"/>
        <end position="47"/>
    </location>
</feature>
<evidence type="ECO:0000256" key="1">
    <source>
        <dbReference type="SAM" id="Phobius"/>
    </source>
</evidence>
<evidence type="ECO:0000313" key="2">
    <source>
        <dbReference type="EMBL" id="PUV26143.1"/>
    </source>
</evidence>
<feature type="transmembrane region" description="Helical" evidence="1">
    <location>
        <begin position="88"/>
        <end position="112"/>
    </location>
</feature>
<keyword evidence="1" id="KW-0812">Transmembrane</keyword>
<proteinExistence type="predicted"/>
<protein>
    <submittedName>
        <fullName evidence="2">Uncharacterized protein</fullName>
    </submittedName>
</protein>
<keyword evidence="3" id="KW-1185">Reference proteome</keyword>
<dbReference type="OrthoDB" id="1454074at2"/>
<keyword evidence="1" id="KW-1133">Transmembrane helix</keyword>
<keyword evidence="1" id="KW-0472">Membrane</keyword>
<sequence>MPELLFTLLIKFLPSHYHIIDSFRNDDDFLAVLLLMGSFVFLALTVISILLGLLFVATIILLISAGIISTSVIVGLQQRSVTKGFKTLFLSSAIVGSTIVSVIFCIFLNAVYDWHSNNMAILIGIGLGIVLGIGLGLLAFKAMTGLVRFLTNKYRK</sequence>
<dbReference type="AlphaFoldDB" id="A0A363NZL6"/>
<name>A0A363NZL6_9SPHI</name>
<gene>
    <name evidence="2" type="ORF">DCO56_04050</name>
</gene>
<dbReference type="EMBL" id="QCXX01000001">
    <property type="protein sequence ID" value="PUV26143.1"/>
    <property type="molecule type" value="Genomic_DNA"/>
</dbReference>
<evidence type="ECO:0000313" key="3">
    <source>
        <dbReference type="Proteomes" id="UP000250831"/>
    </source>
</evidence>